<keyword evidence="6" id="KW-1185">Reference proteome</keyword>
<dbReference type="InterPro" id="IPR058790">
    <property type="entry name" value="BSH_CusB"/>
</dbReference>
<dbReference type="Gene3D" id="2.40.30.170">
    <property type="match status" value="1"/>
</dbReference>
<dbReference type="NCBIfam" id="TIGR01730">
    <property type="entry name" value="RND_mfp"/>
    <property type="match status" value="1"/>
</dbReference>
<accession>A0ABV0EEG5</accession>
<dbReference type="PANTHER" id="PTHR30097">
    <property type="entry name" value="CATION EFFLUX SYSTEM PROTEIN CUSB"/>
    <property type="match status" value="1"/>
</dbReference>
<dbReference type="Gene3D" id="2.40.50.100">
    <property type="match status" value="1"/>
</dbReference>
<evidence type="ECO:0000256" key="1">
    <source>
        <dbReference type="ARBA" id="ARBA00009477"/>
    </source>
</evidence>
<dbReference type="Proteomes" id="UP001482231">
    <property type="component" value="Unassembled WGS sequence"/>
</dbReference>
<dbReference type="Pfam" id="PF25919">
    <property type="entry name" value="BSH_CusB"/>
    <property type="match status" value="1"/>
</dbReference>
<evidence type="ECO:0000313" key="6">
    <source>
        <dbReference type="Proteomes" id="UP001482231"/>
    </source>
</evidence>
<dbReference type="Gene3D" id="2.40.420.20">
    <property type="match status" value="1"/>
</dbReference>
<evidence type="ECO:0000256" key="2">
    <source>
        <dbReference type="ARBA" id="ARBA00022448"/>
    </source>
</evidence>
<keyword evidence="3" id="KW-0732">Signal</keyword>
<dbReference type="InterPro" id="IPR051909">
    <property type="entry name" value="MFP_Cation_Efflux"/>
</dbReference>
<feature type="signal peptide" evidence="3">
    <location>
        <begin position="1"/>
        <end position="15"/>
    </location>
</feature>
<dbReference type="EMBL" id="JBAJEX010000005">
    <property type="protein sequence ID" value="MEO1767048.1"/>
    <property type="molecule type" value="Genomic_DNA"/>
</dbReference>
<gene>
    <name evidence="5" type="ORF">V6E02_07475</name>
</gene>
<organism evidence="5 6">
    <name type="scientific">Thiobacter aerophilum</name>
    <dbReference type="NCBI Taxonomy" id="3121275"/>
    <lineage>
        <taxon>Bacteria</taxon>
        <taxon>Pseudomonadati</taxon>
        <taxon>Pseudomonadota</taxon>
        <taxon>Betaproteobacteria</taxon>
        <taxon>Burkholderiales</taxon>
        <taxon>Thiobacteraceae</taxon>
        <taxon>Thiobacter</taxon>
    </lineage>
</organism>
<keyword evidence="2" id="KW-0813">Transport</keyword>
<evidence type="ECO:0000259" key="4">
    <source>
        <dbReference type="Pfam" id="PF25919"/>
    </source>
</evidence>
<dbReference type="Gene3D" id="1.10.287.470">
    <property type="entry name" value="Helix hairpin bin"/>
    <property type="match status" value="1"/>
</dbReference>
<proteinExistence type="inferred from homology"/>
<sequence>MVVFFLFALPVAAAAAEPPLAVSLTPAQMQSLGVVTQALPAAQAATVRLLPGRVTIPPSQIRVVAAPVAGLVEQVRVAAQQTVSAGTPLAVLASPMLLEAQREYLQAASQLGLAETTLRREEALHREGIIAEGRLLAAQAAHAQAQAAYAERRQVLRLYGMSEAAIAALTAARGLSGTLNLVAPAAGVVLEQLVQPGQRVEANTPLFRIARLAPLWIELQAGLADGLAIRPGARVSVDGARGRVVAVGASMDAASQSLPVRAELTTGLGALRPGQFVEARVESAAAGRAWRLPAAAVARHQGRAHVFVKTRGGFAMMPVTLLEEEAGQVVVSGNLPDQAQVAVKGVAALKAMVTGVGQD</sequence>
<evidence type="ECO:0000256" key="3">
    <source>
        <dbReference type="SAM" id="SignalP"/>
    </source>
</evidence>
<comment type="caution">
    <text evidence="5">The sequence shown here is derived from an EMBL/GenBank/DDBJ whole genome shotgun (WGS) entry which is preliminary data.</text>
</comment>
<dbReference type="InterPro" id="IPR006143">
    <property type="entry name" value="RND_pump_MFP"/>
</dbReference>
<comment type="similarity">
    <text evidence="1">Belongs to the membrane fusion protein (MFP) (TC 8.A.1) family.</text>
</comment>
<reference evidence="5 6" key="1">
    <citation type="submission" date="2024-02" db="EMBL/GenBank/DDBJ databases">
        <title>New thermophilic sulfur-oxidizing bacteria from a hot springs of the Uzon caldera (Kamchatka, Russia).</title>
        <authorList>
            <person name="Dukat A.M."/>
            <person name="Elcheninov A.G."/>
            <person name="Frolov E.N."/>
        </authorList>
    </citation>
    <scope>NUCLEOTIDE SEQUENCE [LARGE SCALE GENOMIC DNA]</scope>
    <source>
        <strain evidence="5 6">AK1</strain>
    </source>
</reference>
<dbReference type="RefSeq" id="WP_347308158.1">
    <property type="nucleotide sequence ID" value="NZ_JBAJEX010000005.1"/>
</dbReference>
<name>A0ABV0EEG5_9BURK</name>
<feature type="domain" description="CusB-like barrel-sandwich hybrid" evidence="4">
    <location>
        <begin position="62"/>
        <end position="210"/>
    </location>
</feature>
<protein>
    <submittedName>
        <fullName evidence="5">Efflux RND transporter periplasmic adaptor subunit</fullName>
    </submittedName>
</protein>
<evidence type="ECO:0000313" key="5">
    <source>
        <dbReference type="EMBL" id="MEO1767048.1"/>
    </source>
</evidence>
<feature type="chain" id="PRO_5046788576" evidence="3">
    <location>
        <begin position="16"/>
        <end position="359"/>
    </location>
</feature>
<dbReference type="SUPFAM" id="SSF111369">
    <property type="entry name" value="HlyD-like secretion proteins"/>
    <property type="match status" value="1"/>
</dbReference>
<dbReference type="PANTHER" id="PTHR30097:SF4">
    <property type="entry name" value="SLR6042 PROTEIN"/>
    <property type="match status" value="1"/>
</dbReference>